<dbReference type="GO" id="GO:0016787">
    <property type="term" value="F:hydrolase activity"/>
    <property type="evidence" value="ECO:0007669"/>
    <property type="project" value="UniProtKB-KW"/>
</dbReference>
<reference evidence="1 2" key="1">
    <citation type="submission" date="2018-11" db="EMBL/GenBank/DDBJ databases">
        <title>Complete genome sequence of Nocardioides baekrokdamisoli strain KCTC 39748.</title>
        <authorList>
            <person name="Kang S.W."/>
            <person name="Lee K.C."/>
            <person name="Kim K.K."/>
            <person name="Kim J.S."/>
            <person name="Kim D.S."/>
            <person name="Ko S.H."/>
            <person name="Yang S.H."/>
            <person name="Shin Y.K."/>
            <person name="Lee J.S."/>
        </authorList>
    </citation>
    <scope>NUCLEOTIDE SEQUENCE [LARGE SCALE GENOMIC DNA]</scope>
    <source>
        <strain evidence="1 2">KCTC 39748</strain>
    </source>
</reference>
<dbReference type="EMBL" id="AP019307">
    <property type="protein sequence ID" value="BBH16839.1"/>
    <property type="molecule type" value="Genomic_DNA"/>
</dbReference>
<dbReference type="Proteomes" id="UP000271573">
    <property type="component" value="Chromosome"/>
</dbReference>
<proteinExistence type="predicted"/>
<dbReference type="SUPFAM" id="SSF88713">
    <property type="entry name" value="Glycoside hydrolase/deacetylase"/>
    <property type="match status" value="1"/>
</dbReference>
<dbReference type="PANTHER" id="PTHR34216:SF3">
    <property type="entry name" value="POLY-BETA-1,6-N-ACETYL-D-GLUCOSAMINE N-DEACETYLASE"/>
    <property type="match status" value="1"/>
</dbReference>
<dbReference type="Gene3D" id="3.20.20.370">
    <property type="entry name" value="Glycoside hydrolase/deacetylase"/>
    <property type="match status" value="1"/>
</dbReference>
<evidence type="ECO:0000313" key="1">
    <source>
        <dbReference type="EMBL" id="BBH16839.1"/>
    </source>
</evidence>
<keyword evidence="1" id="KW-0378">Hydrolase</keyword>
<protein>
    <submittedName>
        <fullName evidence="1">Hydrolase</fullName>
    </submittedName>
</protein>
<dbReference type="AlphaFoldDB" id="A0A3G9J1I8"/>
<keyword evidence="2" id="KW-1185">Reference proteome</keyword>
<gene>
    <name evidence="1" type="ORF">Back2_11260</name>
</gene>
<accession>A0A3G9J1I8</accession>
<name>A0A3G9J1I8_9ACTN</name>
<evidence type="ECO:0000313" key="2">
    <source>
        <dbReference type="Proteomes" id="UP000271573"/>
    </source>
</evidence>
<dbReference type="InterPro" id="IPR011330">
    <property type="entry name" value="Glyco_hydro/deAcase_b/a-brl"/>
</dbReference>
<dbReference type="InterPro" id="IPR051398">
    <property type="entry name" value="Polysacch_Deacetylase"/>
</dbReference>
<dbReference type="GO" id="GO:0005975">
    <property type="term" value="P:carbohydrate metabolic process"/>
    <property type="evidence" value="ECO:0007669"/>
    <property type="project" value="InterPro"/>
</dbReference>
<sequence length="380" mass="42230">MRLAAEYDYPAAARLLKGDPSVAAHNALKAISLAQKRARPWPTPLEVSHLFYHSLIVDPARAFAKNQPQRVGYAQYMVTLSEFRAQLQQIYRHGYVLVHPQRLVAKDAAGTMRPATLMLPPGRKPLVLSIDDVNYYTYMDGAGFASNLTVSGGQVTNTYVDAQGVTHLGAYDVPTVIDEFVRQHPDFSYRGDKGSIAETGYNGVLGYRSSIREYGDTPHTREQAAQAKAVATALKAEGWHFASHSWGHISFTTSSMAQIQLDTKLWDAEVRPLVGRTDEFVYPFGADISGMATYSSANPKFHLLHDVEGYDYFFPIDATKASWSQLTPNSWRQARINIDGISMQRELSGMKTALENFFITRSTIDPLRPLPTPTGQTAQH</sequence>
<dbReference type="PANTHER" id="PTHR34216">
    <property type="match status" value="1"/>
</dbReference>
<dbReference type="KEGG" id="nbe:Back2_11260"/>
<organism evidence="1 2">
    <name type="scientific">Nocardioides baekrokdamisoli</name>
    <dbReference type="NCBI Taxonomy" id="1804624"/>
    <lineage>
        <taxon>Bacteria</taxon>
        <taxon>Bacillati</taxon>
        <taxon>Actinomycetota</taxon>
        <taxon>Actinomycetes</taxon>
        <taxon>Propionibacteriales</taxon>
        <taxon>Nocardioidaceae</taxon>
        <taxon>Nocardioides</taxon>
    </lineage>
</organism>